<dbReference type="AlphaFoldDB" id="A0A7X2Z6F2"/>
<evidence type="ECO:0000256" key="4">
    <source>
        <dbReference type="ARBA" id="ARBA00022692"/>
    </source>
</evidence>
<dbReference type="InterPro" id="IPR007227">
    <property type="entry name" value="Cell_shape_determining_MreD"/>
</dbReference>
<organism evidence="9 10">
    <name type="scientific">Paenibacillus validus</name>
    <dbReference type="NCBI Taxonomy" id="44253"/>
    <lineage>
        <taxon>Bacteria</taxon>
        <taxon>Bacillati</taxon>
        <taxon>Bacillota</taxon>
        <taxon>Bacilli</taxon>
        <taxon>Bacillales</taxon>
        <taxon>Paenibacillaceae</taxon>
        <taxon>Paenibacillus</taxon>
    </lineage>
</organism>
<keyword evidence="5" id="KW-0133">Cell shape</keyword>
<dbReference type="Pfam" id="PF04093">
    <property type="entry name" value="MreD"/>
    <property type="match status" value="1"/>
</dbReference>
<accession>A0A7X2Z6F2</accession>
<evidence type="ECO:0000313" key="9">
    <source>
        <dbReference type="EMBL" id="MUG69122.1"/>
    </source>
</evidence>
<evidence type="ECO:0000256" key="3">
    <source>
        <dbReference type="ARBA" id="ARBA00022475"/>
    </source>
</evidence>
<evidence type="ECO:0000256" key="1">
    <source>
        <dbReference type="ARBA" id="ARBA00004651"/>
    </source>
</evidence>
<evidence type="ECO:0000256" key="2">
    <source>
        <dbReference type="ARBA" id="ARBA00007776"/>
    </source>
</evidence>
<dbReference type="EMBL" id="WNZX01000001">
    <property type="protein sequence ID" value="MUG69122.1"/>
    <property type="molecule type" value="Genomic_DNA"/>
</dbReference>
<dbReference type="GO" id="GO:0008360">
    <property type="term" value="P:regulation of cell shape"/>
    <property type="evidence" value="ECO:0007669"/>
    <property type="project" value="UniProtKB-KW"/>
</dbReference>
<name>A0A7X2Z6F2_9BACL</name>
<feature type="transmembrane region" description="Helical" evidence="8">
    <location>
        <begin position="38"/>
        <end position="62"/>
    </location>
</feature>
<evidence type="ECO:0000256" key="7">
    <source>
        <dbReference type="ARBA" id="ARBA00023136"/>
    </source>
</evidence>
<gene>
    <name evidence="9" type="primary">mreD</name>
    <name evidence="9" type="ORF">GNP93_00385</name>
</gene>
<comment type="caution">
    <text evidence="9">The sequence shown here is derived from an EMBL/GenBank/DDBJ whole genome shotgun (WGS) entry which is preliminary data.</text>
</comment>
<keyword evidence="6 8" id="KW-1133">Transmembrane helix</keyword>
<keyword evidence="10" id="KW-1185">Reference proteome</keyword>
<feature type="transmembrane region" description="Helical" evidence="8">
    <location>
        <begin position="135"/>
        <end position="159"/>
    </location>
</feature>
<dbReference type="RefSeq" id="WP_054798069.1">
    <property type="nucleotide sequence ID" value="NZ_JARTHJ010000031.1"/>
</dbReference>
<sequence length="175" mass="20180">MSYKKLWLILFGLFLLETTLLPWIIPLSWQSNVEVNPHFVLVVVLFIGLYIHRHVALMYGLIFGMLFDFMTFSPMLGPVTFAMGLAGYLAGLMQGRIYSSIVISMLVIGLGHLFYDAALFGIYRLFRVTHIQFEWVFLHRMLPSMLINLLFALAIYVPIRRLFESMPGKPAENEE</sequence>
<feature type="transmembrane region" description="Helical" evidence="8">
    <location>
        <begin position="69"/>
        <end position="91"/>
    </location>
</feature>
<evidence type="ECO:0000256" key="6">
    <source>
        <dbReference type="ARBA" id="ARBA00022989"/>
    </source>
</evidence>
<evidence type="ECO:0000313" key="10">
    <source>
        <dbReference type="Proteomes" id="UP000450917"/>
    </source>
</evidence>
<evidence type="ECO:0000256" key="8">
    <source>
        <dbReference type="SAM" id="Phobius"/>
    </source>
</evidence>
<dbReference type="NCBIfam" id="TIGR03426">
    <property type="entry name" value="shape_MreD"/>
    <property type="match status" value="1"/>
</dbReference>
<reference evidence="9 10" key="1">
    <citation type="submission" date="2019-11" db="EMBL/GenBank/DDBJ databases">
        <title>Draft genome sequences of five Paenibacillus species of dairy origin.</title>
        <authorList>
            <person name="Olajide A.M."/>
            <person name="Chen S."/>
            <person name="Lapointe G."/>
        </authorList>
    </citation>
    <scope>NUCLEOTIDE SEQUENCE [LARGE SCALE GENOMIC DNA]</scope>
    <source>
        <strain evidence="9 10">2CS3</strain>
    </source>
</reference>
<proteinExistence type="inferred from homology"/>
<protein>
    <submittedName>
        <fullName evidence="9">Rod shape-determining protein MreD</fullName>
    </submittedName>
</protein>
<keyword evidence="3" id="KW-1003">Cell membrane</keyword>
<keyword evidence="4 8" id="KW-0812">Transmembrane</keyword>
<evidence type="ECO:0000256" key="5">
    <source>
        <dbReference type="ARBA" id="ARBA00022960"/>
    </source>
</evidence>
<feature type="transmembrane region" description="Helical" evidence="8">
    <location>
        <begin position="97"/>
        <end position="123"/>
    </location>
</feature>
<comment type="subcellular location">
    <subcellularLocation>
        <location evidence="1">Cell membrane</location>
        <topology evidence="1">Multi-pass membrane protein</topology>
    </subcellularLocation>
</comment>
<comment type="similarity">
    <text evidence="2">Belongs to the MreD family.</text>
</comment>
<dbReference type="Proteomes" id="UP000450917">
    <property type="component" value="Unassembled WGS sequence"/>
</dbReference>
<dbReference type="GO" id="GO:0005886">
    <property type="term" value="C:plasma membrane"/>
    <property type="evidence" value="ECO:0007669"/>
    <property type="project" value="UniProtKB-SubCell"/>
</dbReference>
<keyword evidence="7 8" id="KW-0472">Membrane</keyword>